<evidence type="ECO:0000313" key="2">
    <source>
        <dbReference type="EMBL" id="EAQ78624.1"/>
    </source>
</evidence>
<organism evidence="2 3">
    <name type="scientific">Blastopirellula marina DSM 3645</name>
    <dbReference type="NCBI Taxonomy" id="314230"/>
    <lineage>
        <taxon>Bacteria</taxon>
        <taxon>Pseudomonadati</taxon>
        <taxon>Planctomycetota</taxon>
        <taxon>Planctomycetia</taxon>
        <taxon>Pirellulales</taxon>
        <taxon>Pirellulaceae</taxon>
        <taxon>Blastopirellula</taxon>
    </lineage>
</organism>
<reference evidence="2 3" key="1">
    <citation type="submission" date="2006-02" db="EMBL/GenBank/DDBJ databases">
        <authorList>
            <person name="Amann R."/>
            <person name="Ferriera S."/>
            <person name="Johnson J."/>
            <person name="Kravitz S."/>
            <person name="Halpern A."/>
            <person name="Remington K."/>
            <person name="Beeson K."/>
            <person name="Tran B."/>
            <person name="Rogers Y.-H."/>
            <person name="Friedman R."/>
            <person name="Venter J.C."/>
        </authorList>
    </citation>
    <scope>NUCLEOTIDE SEQUENCE [LARGE SCALE GENOMIC DNA]</scope>
    <source>
        <strain evidence="2 3">DSM 3645</strain>
    </source>
</reference>
<evidence type="ECO:0000256" key="1">
    <source>
        <dbReference type="SAM" id="MobiDB-lite"/>
    </source>
</evidence>
<feature type="compositionally biased region" description="Polar residues" evidence="1">
    <location>
        <begin position="44"/>
        <end position="58"/>
    </location>
</feature>
<comment type="caution">
    <text evidence="2">The sequence shown here is derived from an EMBL/GenBank/DDBJ whole genome shotgun (WGS) entry which is preliminary data.</text>
</comment>
<name>A3ZXN2_9BACT</name>
<accession>A3ZXN2</accession>
<dbReference type="Proteomes" id="UP000004358">
    <property type="component" value="Unassembled WGS sequence"/>
</dbReference>
<feature type="region of interest" description="Disordered" evidence="1">
    <location>
        <begin position="1"/>
        <end position="58"/>
    </location>
</feature>
<dbReference type="HOGENOM" id="CLU_2970221_0_0_0"/>
<dbReference type="EMBL" id="AANZ01000019">
    <property type="protein sequence ID" value="EAQ78624.1"/>
    <property type="molecule type" value="Genomic_DNA"/>
</dbReference>
<protein>
    <submittedName>
        <fullName evidence="2">Uncharacterized protein</fullName>
    </submittedName>
</protein>
<sequence length="58" mass="6279">MRVLIADAQPHHHPPHEATISPAAAVGDSATHPMRPPNAPAMQESPTHAQLTWRSQTQ</sequence>
<gene>
    <name evidence="2" type="ORF">DSM3645_07525</name>
</gene>
<proteinExistence type="predicted"/>
<evidence type="ECO:0000313" key="3">
    <source>
        <dbReference type="Proteomes" id="UP000004358"/>
    </source>
</evidence>
<dbReference type="AlphaFoldDB" id="A3ZXN2"/>